<organism evidence="2 3">
    <name type="scientific">Zasmidium cellare</name>
    <name type="common">Wine cellar mold</name>
    <name type="synonym">Racodium cellare</name>
    <dbReference type="NCBI Taxonomy" id="395010"/>
    <lineage>
        <taxon>Eukaryota</taxon>
        <taxon>Fungi</taxon>
        <taxon>Dikarya</taxon>
        <taxon>Ascomycota</taxon>
        <taxon>Pezizomycotina</taxon>
        <taxon>Dothideomycetes</taxon>
        <taxon>Dothideomycetidae</taxon>
        <taxon>Mycosphaerellales</taxon>
        <taxon>Mycosphaerellaceae</taxon>
        <taxon>Zasmidium</taxon>
    </lineage>
</organism>
<reference evidence="2 3" key="1">
    <citation type="journal article" date="2023" name="G3 (Bethesda)">
        <title>A chromosome-level genome assembly of Zasmidium syzygii isolated from banana leaves.</title>
        <authorList>
            <person name="van Westerhoven A.C."/>
            <person name="Mehrabi R."/>
            <person name="Talebi R."/>
            <person name="Steentjes M.B.F."/>
            <person name="Corcolon B."/>
            <person name="Chong P.A."/>
            <person name="Kema G.H.J."/>
            <person name="Seidl M.F."/>
        </authorList>
    </citation>
    <scope>NUCLEOTIDE SEQUENCE [LARGE SCALE GENOMIC DNA]</scope>
    <source>
        <strain evidence="2 3">P124</strain>
    </source>
</reference>
<comment type="caution">
    <text evidence="2">The sequence shown here is derived from an EMBL/GenBank/DDBJ whole genome shotgun (WGS) entry which is preliminary data.</text>
</comment>
<evidence type="ECO:0000256" key="1">
    <source>
        <dbReference type="SAM" id="MobiDB-lite"/>
    </source>
</evidence>
<evidence type="ECO:0000313" key="3">
    <source>
        <dbReference type="Proteomes" id="UP001305779"/>
    </source>
</evidence>
<feature type="compositionally biased region" description="Polar residues" evidence="1">
    <location>
        <begin position="19"/>
        <end position="29"/>
    </location>
</feature>
<evidence type="ECO:0000313" key="2">
    <source>
        <dbReference type="EMBL" id="KAK4501152.1"/>
    </source>
</evidence>
<sequence>MDSHDFAYHDPIPVWAPNRPNTPTSNFSSHSDDMTTDMASHDFEDDDPIPVLAKTVANTPIEDIASSSNSAEKVFAITELAEMICLKLDDDDTTPTSRISTAIVDLFNLLRVSRTFKAAIESSKKLQRVMLLSYDGKDAPERPFGLEFLLNGPLGHERFHPALPCGIEHPGLGGVRVAITAVIAMVSGATGPLRP</sequence>
<feature type="region of interest" description="Disordered" evidence="1">
    <location>
        <begin position="11"/>
        <end position="37"/>
    </location>
</feature>
<gene>
    <name evidence="2" type="ORF">PRZ48_006958</name>
</gene>
<proteinExistence type="predicted"/>
<keyword evidence="3" id="KW-1185">Reference proteome</keyword>
<accession>A0ABR0EI10</accession>
<name>A0ABR0EI10_ZASCE</name>
<dbReference type="Proteomes" id="UP001305779">
    <property type="component" value="Unassembled WGS sequence"/>
</dbReference>
<protein>
    <submittedName>
        <fullName evidence="2">Uncharacterized protein</fullName>
    </submittedName>
</protein>
<dbReference type="EMBL" id="JAXOVC010000005">
    <property type="protein sequence ID" value="KAK4501152.1"/>
    <property type="molecule type" value="Genomic_DNA"/>
</dbReference>